<dbReference type="HOGENOM" id="CLU_2674292_0_0_1"/>
<evidence type="ECO:0000313" key="1">
    <source>
        <dbReference type="EMBL" id="EEZ99012.1"/>
    </source>
</evidence>
<evidence type="ECO:0000313" key="2">
    <source>
        <dbReference type="Proteomes" id="UP000007266"/>
    </source>
</evidence>
<reference evidence="1 2" key="2">
    <citation type="journal article" date="2010" name="Nucleic Acids Res.">
        <title>BeetleBase in 2010: revisions to provide comprehensive genomic information for Tribolium castaneum.</title>
        <authorList>
            <person name="Kim H.S."/>
            <person name="Murphy T."/>
            <person name="Xia J."/>
            <person name="Caragea D."/>
            <person name="Park Y."/>
            <person name="Beeman R.W."/>
            <person name="Lorenzen M.D."/>
            <person name="Butcher S."/>
            <person name="Manak J.R."/>
            <person name="Brown S.J."/>
        </authorList>
    </citation>
    <scope>GENOME REANNOTATION</scope>
    <source>
        <strain evidence="1 2">Georgia GA2</strain>
    </source>
</reference>
<keyword evidence="2" id="KW-1185">Reference proteome</keyword>
<gene>
    <name evidence="1" type="primary">GLEAN_04880</name>
    <name evidence="1" type="ORF">TcasGA2_TC004880</name>
</gene>
<proteinExistence type="predicted"/>
<reference evidence="1 2" key="1">
    <citation type="journal article" date="2008" name="Nature">
        <title>The genome of the model beetle and pest Tribolium castaneum.</title>
        <authorList>
            <consortium name="Tribolium Genome Sequencing Consortium"/>
            <person name="Richards S."/>
            <person name="Gibbs R.A."/>
            <person name="Weinstock G.M."/>
            <person name="Brown S.J."/>
            <person name="Denell R."/>
            <person name="Beeman R.W."/>
            <person name="Gibbs R."/>
            <person name="Beeman R.W."/>
            <person name="Brown S.J."/>
            <person name="Bucher G."/>
            <person name="Friedrich M."/>
            <person name="Grimmelikhuijzen C.J."/>
            <person name="Klingler M."/>
            <person name="Lorenzen M."/>
            <person name="Richards S."/>
            <person name="Roth S."/>
            <person name="Schroder R."/>
            <person name="Tautz D."/>
            <person name="Zdobnov E.M."/>
            <person name="Muzny D."/>
            <person name="Gibbs R.A."/>
            <person name="Weinstock G.M."/>
            <person name="Attaway T."/>
            <person name="Bell S."/>
            <person name="Buhay C.J."/>
            <person name="Chandrabose M.N."/>
            <person name="Chavez D."/>
            <person name="Clerk-Blankenburg K.P."/>
            <person name="Cree A."/>
            <person name="Dao M."/>
            <person name="Davis C."/>
            <person name="Chacko J."/>
            <person name="Dinh H."/>
            <person name="Dugan-Rocha S."/>
            <person name="Fowler G."/>
            <person name="Garner T.T."/>
            <person name="Garnes J."/>
            <person name="Gnirke A."/>
            <person name="Hawes A."/>
            <person name="Hernandez J."/>
            <person name="Hines S."/>
            <person name="Holder M."/>
            <person name="Hume J."/>
            <person name="Jhangiani S.N."/>
            <person name="Joshi V."/>
            <person name="Khan Z.M."/>
            <person name="Jackson L."/>
            <person name="Kovar C."/>
            <person name="Kowis A."/>
            <person name="Lee S."/>
            <person name="Lewis L.R."/>
            <person name="Margolis J."/>
            <person name="Morgan M."/>
            <person name="Nazareth L.V."/>
            <person name="Nguyen N."/>
            <person name="Okwuonu G."/>
            <person name="Parker D."/>
            <person name="Richards S."/>
            <person name="Ruiz S.J."/>
            <person name="Santibanez J."/>
            <person name="Savard J."/>
            <person name="Scherer S.E."/>
            <person name="Schneider B."/>
            <person name="Sodergren E."/>
            <person name="Tautz D."/>
            <person name="Vattahil S."/>
            <person name="Villasana D."/>
            <person name="White C.S."/>
            <person name="Wright R."/>
            <person name="Park Y."/>
            <person name="Beeman R.W."/>
            <person name="Lord J."/>
            <person name="Oppert B."/>
            <person name="Lorenzen M."/>
            <person name="Brown S."/>
            <person name="Wang L."/>
            <person name="Savard J."/>
            <person name="Tautz D."/>
            <person name="Richards S."/>
            <person name="Weinstock G."/>
            <person name="Gibbs R.A."/>
            <person name="Liu Y."/>
            <person name="Worley K."/>
            <person name="Weinstock G."/>
            <person name="Elsik C.G."/>
            <person name="Reese J.T."/>
            <person name="Elhaik E."/>
            <person name="Landan G."/>
            <person name="Graur D."/>
            <person name="Arensburger P."/>
            <person name="Atkinson P."/>
            <person name="Beeman R.W."/>
            <person name="Beidler J."/>
            <person name="Brown S.J."/>
            <person name="Demuth J.P."/>
            <person name="Drury D.W."/>
            <person name="Du Y.Z."/>
            <person name="Fujiwara H."/>
            <person name="Lorenzen M."/>
            <person name="Maselli V."/>
            <person name="Osanai M."/>
            <person name="Park Y."/>
            <person name="Robertson H.M."/>
            <person name="Tu Z."/>
            <person name="Wang J.J."/>
            <person name="Wang S."/>
            <person name="Richards S."/>
            <person name="Song H."/>
            <person name="Zhang L."/>
            <person name="Sodergren E."/>
            <person name="Werner D."/>
            <person name="Stanke M."/>
            <person name="Morgenstern B."/>
            <person name="Solovyev V."/>
            <person name="Kosarev P."/>
            <person name="Brown G."/>
            <person name="Chen H.C."/>
            <person name="Ermolaeva O."/>
            <person name="Hlavina W."/>
            <person name="Kapustin Y."/>
            <person name="Kiryutin B."/>
            <person name="Kitts P."/>
            <person name="Maglott D."/>
            <person name="Pruitt K."/>
            <person name="Sapojnikov V."/>
            <person name="Souvorov A."/>
            <person name="Mackey A.J."/>
            <person name="Waterhouse R.M."/>
            <person name="Wyder S."/>
            <person name="Zdobnov E.M."/>
            <person name="Zdobnov E.M."/>
            <person name="Wyder S."/>
            <person name="Kriventseva E.V."/>
            <person name="Kadowaki T."/>
            <person name="Bork P."/>
            <person name="Aranda M."/>
            <person name="Bao R."/>
            <person name="Beermann A."/>
            <person name="Berns N."/>
            <person name="Bolognesi R."/>
            <person name="Bonneton F."/>
            <person name="Bopp D."/>
            <person name="Brown S.J."/>
            <person name="Bucher G."/>
            <person name="Butts T."/>
            <person name="Chaumot A."/>
            <person name="Denell R.E."/>
            <person name="Ferrier D.E."/>
            <person name="Friedrich M."/>
            <person name="Gordon C.M."/>
            <person name="Jindra M."/>
            <person name="Klingler M."/>
            <person name="Lan Q."/>
            <person name="Lattorff H.M."/>
            <person name="Laudet V."/>
            <person name="von Levetsow C."/>
            <person name="Liu Z."/>
            <person name="Lutz R."/>
            <person name="Lynch J.A."/>
            <person name="da Fonseca R.N."/>
            <person name="Posnien N."/>
            <person name="Reuter R."/>
            <person name="Roth S."/>
            <person name="Savard J."/>
            <person name="Schinko J.B."/>
            <person name="Schmitt C."/>
            <person name="Schoppmeier M."/>
            <person name="Schroder R."/>
            <person name="Shippy T.D."/>
            <person name="Simonnet F."/>
            <person name="Marques-Souza H."/>
            <person name="Tautz D."/>
            <person name="Tomoyasu Y."/>
            <person name="Trauner J."/>
            <person name="Van der Zee M."/>
            <person name="Vervoort M."/>
            <person name="Wittkopp N."/>
            <person name="Wimmer E.A."/>
            <person name="Yang X."/>
            <person name="Jones A.K."/>
            <person name="Sattelle D.B."/>
            <person name="Ebert P.R."/>
            <person name="Nelson D."/>
            <person name="Scott J.G."/>
            <person name="Beeman R.W."/>
            <person name="Muthukrishnan S."/>
            <person name="Kramer K.J."/>
            <person name="Arakane Y."/>
            <person name="Beeman R.W."/>
            <person name="Zhu Q."/>
            <person name="Hogenkamp D."/>
            <person name="Dixit R."/>
            <person name="Oppert B."/>
            <person name="Jiang H."/>
            <person name="Zou Z."/>
            <person name="Marshall J."/>
            <person name="Elpidina E."/>
            <person name="Vinokurov K."/>
            <person name="Oppert C."/>
            <person name="Zou Z."/>
            <person name="Evans J."/>
            <person name="Lu Z."/>
            <person name="Zhao P."/>
            <person name="Sumathipala N."/>
            <person name="Altincicek B."/>
            <person name="Vilcinskas A."/>
            <person name="Williams M."/>
            <person name="Hultmark D."/>
            <person name="Hetru C."/>
            <person name="Jiang H."/>
            <person name="Grimmelikhuijzen C.J."/>
            <person name="Hauser F."/>
            <person name="Cazzamali G."/>
            <person name="Williamson M."/>
            <person name="Park Y."/>
            <person name="Li B."/>
            <person name="Tanaka Y."/>
            <person name="Predel R."/>
            <person name="Neupert S."/>
            <person name="Schachtner J."/>
            <person name="Verleyen P."/>
            <person name="Raible F."/>
            <person name="Bork P."/>
            <person name="Friedrich M."/>
            <person name="Walden K.K."/>
            <person name="Robertson H.M."/>
            <person name="Angeli S."/>
            <person name="Foret S."/>
            <person name="Bucher G."/>
            <person name="Schuetz S."/>
            <person name="Maleszka R."/>
            <person name="Wimmer E.A."/>
            <person name="Beeman R.W."/>
            <person name="Lorenzen M."/>
            <person name="Tomoyasu Y."/>
            <person name="Miller S.C."/>
            <person name="Grossmann D."/>
            <person name="Bucher G."/>
        </authorList>
    </citation>
    <scope>NUCLEOTIDE SEQUENCE [LARGE SCALE GENOMIC DNA]</scope>
    <source>
        <strain evidence="1 2">Georgia GA2</strain>
    </source>
</reference>
<dbReference type="Proteomes" id="UP000007266">
    <property type="component" value="Linkage group 2"/>
</dbReference>
<protein>
    <submittedName>
        <fullName evidence="1">Uncharacterized protein</fullName>
    </submittedName>
</protein>
<dbReference type="EMBL" id="KQ971311">
    <property type="protein sequence ID" value="EEZ99012.1"/>
    <property type="molecule type" value="Genomic_DNA"/>
</dbReference>
<accession>D6WCD3</accession>
<sequence>MLYFGNIQIGLESSSGGRAQNEVVCKNECRNFGRIRKTKAYIGGQPLQSPVQDQVKDERKEWVAQYLEALYKNYH</sequence>
<dbReference type="AlphaFoldDB" id="D6WCD3"/>
<name>D6WCD3_TRICA</name>
<organism evidence="1 2">
    <name type="scientific">Tribolium castaneum</name>
    <name type="common">Red flour beetle</name>
    <dbReference type="NCBI Taxonomy" id="7070"/>
    <lineage>
        <taxon>Eukaryota</taxon>
        <taxon>Metazoa</taxon>
        <taxon>Ecdysozoa</taxon>
        <taxon>Arthropoda</taxon>
        <taxon>Hexapoda</taxon>
        <taxon>Insecta</taxon>
        <taxon>Pterygota</taxon>
        <taxon>Neoptera</taxon>
        <taxon>Endopterygota</taxon>
        <taxon>Coleoptera</taxon>
        <taxon>Polyphaga</taxon>
        <taxon>Cucujiformia</taxon>
        <taxon>Tenebrionidae</taxon>
        <taxon>Tenebrionidae incertae sedis</taxon>
        <taxon>Tribolium</taxon>
    </lineage>
</organism>